<evidence type="ECO:0000313" key="2">
    <source>
        <dbReference type="Proteomes" id="UP000007177"/>
    </source>
</evidence>
<organism evidence="1 2">
    <name type="scientific">Acetobacterium woodii (strain ATCC 29683 / DSM 1030 / JCM 2381 / KCTC 1655 / WB1)</name>
    <dbReference type="NCBI Taxonomy" id="931626"/>
    <lineage>
        <taxon>Bacteria</taxon>
        <taxon>Bacillati</taxon>
        <taxon>Bacillota</taxon>
        <taxon>Clostridia</taxon>
        <taxon>Eubacteriales</taxon>
        <taxon>Eubacteriaceae</taxon>
        <taxon>Acetobacterium</taxon>
    </lineage>
</organism>
<dbReference type="eggNOG" id="COG0491">
    <property type="taxonomic scope" value="Bacteria"/>
</dbReference>
<dbReference type="EMBL" id="CP002987">
    <property type="protein sequence ID" value="AFA50145.1"/>
    <property type="molecule type" value="Genomic_DNA"/>
</dbReference>
<keyword evidence="2" id="KW-1185">Reference proteome</keyword>
<dbReference type="KEGG" id="awo:Awo_c34190"/>
<sequence length="70" mass="7919">MSTKSLKDKGLKIAIVYLHIDTGLGICNIYDEVIKLTNSPIAAVATHIHCGHKEFLDFYAHEDELNWSIY</sequence>
<dbReference type="AlphaFoldDB" id="H6LBM2"/>
<accession>H6LBM2</accession>
<proteinExistence type="predicted"/>
<protein>
    <submittedName>
        <fullName evidence="1">Uncharacterized protein</fullName>
    </submittedName>
</protein>
<name>H6LBM2_ACEWD</name>
<dbReference type="HOGENOM" id="CLU_2748441_0_0_9"/>
<gene>
    <name evidence="1" type="ordered locus">Awo_c34190</name>
</gene>
<evidence type="ECO:0000313" key="1">
    <source>
        <dbReference type="EMBL" id="AFA50145.1"/>
    </source>
</evidence>
<dbReference type="Proteomes" id="UP000007177">
    <property type="component" value="Chromosome"/>
</dbReference>
<reference evidence="2" key="1">
    <citation type="submission" date="2011-07" db="EMBL/GenBank/DDBJ databases">
        <title>Complete genome sequence of Acetobacterium woodii.</title>
        <authorList>
            <person name="Poehlein A."/>
            <person name="Schmidt S."/>
            <person name="Kaster A.-K."/>
            <person name="Goenrich M."/>
            <person name="Vollmers J."/>
            <person name="Thuermer A."/>
            <person name="Gottschalk G."/>
            <person name="Thauer R.K."/>
            <person name="Daniel R."/>
            <person name="Mueller V."/>
        </authorList>
    </citation>
    <scope>NUCLEOTIDE SEQUENCE [LARGE SCALE GENOMIC DNA]</scope>
    <source>
        <strain evidence="2">ATCC 29683 / DSM 1030 / JCM 2381 / KCTC 1655 / WB1</strain>
    </source>
</reference>
<reference evidence="1 2" key="2">
    <citation type="journal article" date="2012" name="PLoS ONE">
        <title>An ancient pathway combining carbon dioxide fixation with the generation and utilization of a sodium ion gradient for ATP synthesis.</title>
        <authorList>
            <person name="Poehlein A."/>
            <person name="Schmidt S."/>
            <person name="Kaster A.K."/>
            <person name="Goenrich M."/>
            <person name="Vollmers J."/>
            <person name="Thurmer A."/>
            <person name="Bertsch J."/>
            <person name="Schuchmann K."/>
            <person name="Voigt B."/>
            <person name="Hecker M."/>
            <person name="Daniel R."/>
            <person name="Thauer R.K."/>
            <person name="Gottschalk G."/>
            <person name="Muller V."/>
        </authorList>
    </citation>
    <scope>NUCLEOTIDE SEQUENCE [LARGE SCALE GENOMIC DNA]</scope>
    <source>
        <strain evidence="2">ATCC 29683 / DSM 1030 / JCM 2381 / KCTC 1655 / WB1</strain>
    </source>
</reference>
<dbReference type="STRING" id="931626.Awo_c34190"/>